<name>A0A5R9IMH7_9GAMM</name>
<dbReference type="PANTHER" id="PTHR10695">
    <property type="entry name" value="DEPHOSPHO-COA KINASE-RELATED"/>
    <property type="match status" value="1"/>
</dbReference>
<dbReference type="CDD" id="cd02022">
    <property type="entry name" value="DPCK"/>
    <property type="match status" value="1"/>
</dbReference>
<dbReference type="GO" id="GO:0005524">
    <property type="term" value="F:ATP binding"/>
    <property type="evidence" value="ECO:0007669"/>
    <property type="project" value="UniProtKB-UniRule"/>
</dbReference>
<keyword evidence="5" id="KW-0963">Cytoplasm</keyword>
<evidence type="ECO:0000313" key="7">
    <source>
        <dbReference type="EMBL" id="TLU66740.1"/>
    </source>
</evidence>
<dbReference type="NCBIfam" id="TIGR00152">
    <property type="entry name" value="dephospho-CoA kinase"/>
    <property type="match status" value="1"/>
</dbReference>
<comment type="pathway">
    <text evidence="5">Cofactor biosynthesis; coenzyme A biosynthesis; CoA from (R)-pantothenate: step 5/5.</text>
</comment>
<dbReference type="Pfam" id="PF01121">
    <property type="entry name" value="CoaE"/>
    <property type="match status" value="1"/>
</dbReference>
<keyword evidence="3 5" id="KW-0067">ATP-binding</keyword>
<comment type="similarity">
    <text evidence="1 5">Belongs to the CoaE family.</text>
</comment>
<dbReference type="OrthoDB" id="9812943at2"/>
<dbReference type="Proteomes" id="UP000307790">
    <property type="component" value="Unassembled WGS sequence"/>
</dbReference>
<dbReference type="RefSeq" id="WP_138318805.1">
    <property type="nucleotide sequence ID" value="NZ_VCBC01000004.1"/>
</dbReference>
<evidence type="ECO:0000256" key="4">
    <source>
        <dbReference type="ARBA" id="ARBA00022993"/>
    </source>
</evidence>
<keyword evidence="5 7" id="KW-0808">Transferase</keyword>
<dbReference type="GO" id="GO:0015937">
    <property type="term" value="P:coenzyme A biosynthetic process"/>
    <property type="evidence" value="ECO:0007669"/>
    <property type="project" value="UniProtKB-UniRule"/>
</dbReference>
<evidence type="ECO:0000256" key="1">
    <source>
        <dbReference type="ARBA" id="ARBA00009018"/>
    </source>
</evidence>
<comment type="function">
    <text evidence="5">Catalyzes the phosphorylation of the 3'-hydroxyl group of dephosphocoenzyme A to form coenzyme A.</text>
</comment>
<dbReference type="UniPathway" id="UPA00241">
    <property type="reaction ID" value="UER00356"/>
</dbReference>
<evidence type="ECO:0000256" key="2">
    <source>
        <dbReference type="ARBA" id="ARBA00022741"/>
    </source>
</evidence>
<protein>
    <recommendedName>
        <fullName evidence="5 6">Dephospho-CoA kinase</fullName>
        <ecNumber evidence="5 6">2.7.1.24</ecNumber>
    </recommendedName>
    <alternativeName>
        <fullName evidence="5">Dephosphocoenzyme A kinase</fullName>
    </alternativeName>
</protein>
<evidence type="ECO:0000256" key="6">
    <source>
        <dbReference type="NCBIfam" id="TIGR00152"/>
    </source>
</evidence>
<dbReference type="SUPFAM" id="SSF52540">
    <property type="entry name" value="P-loop containing nucleoside triphosphate hydrolases"/>
    <property type="match status" value="1"/>
</dbReference>
<dbReference type="PROSITE" id="PS51219">
    <property type="entry name" value="DPCK"/>
    <property type="match status" value="1"/>
</dbReference>
<dbReference type="HAMAP" id="MF_00376">
    <property type="entry name" value="Dephospho_CoA_kinase"/>
    <property type="match status" value="1"/>
</dbReference>
<accession>A0A5R9IMH7</accession>
<evidence type="ECO:0000313" key="8">
    <source>
        <dbReference type="Proteomes" id="UP000307790"/>
    </source>
</evidence>
<proteinExistence type="inferred from homology"/>
<keyword evidence="4 5" id="KW-0173">Coenzyme A biosynthesis</keyword>
<dbReference type="Gene3D" id="3.40.50.300">
    <property type="entry name" value="P-loop containing nucleotide triphosphate hydrolases"/>
    <property type="match status" value="1"/>
</dbReference>
<dbReference type="GO" id="GO:0004140">
    <property type="term" value="F:dephospho-CoA kinase activity"/>
    <property type="evidence" value="ECO:0007669"/>
    <property type="project" value="UniProtKB-UniRule"/>
</dbReference>
<dbReference type="EC" id="2.7.1.24" evidence="5 6"/>
<dbReference type="InterPro" id="IPR001977">
    <property type="entry name" value="Depp_CoAkinase"/>
</dbReference>
<dbReference type="AlphaFoldDB" id="A0A5R9IMH7"/>
<evidence type="ECO:0000256" key="5">
    <source>
        <dbReference type="HAMAP-Rule" id="MF_00376"/>
    </source>
</evidence>
<feature type="binding site" evidence="5">
    <location>
        <begin position="13"/>
        <end position="18"/>
    </location>
    <ligand>
        <name>ATP</name>
        <dbReference type="ChEBI" id="CHEBI:30616"/>
    </ligand>
</feature>
<keyword evidence="5 7" id="KW-0418">Kinase</keyword>
<dbReference type="GO" id="GO:0005737">
    <property type="term" value="C:cytoplasm"/>
    <property type="evidence" value="ECO:0007669"/>
    <property type="project" value="UniProtKB-SubCell"/>
</dbReference>
<gene>
    <name evidence="5 7" type="primary">coaE</name>
    <name evidence="7" type="ORF">FE810_04310</name>
</gene>
<reference evidence="7 8" key="1">
    <citation type="submission" date="2019-05" db="EMBL/GenBank/DDBJ databases">
        <title>Genome sequences of Thalassotalea litorea 1K03283.</title>
        <authorList>
            <person name="Zhang D."/>
        </authorList>
    </citation>
    <scope>NUCLEOTIDE SEQUENCE [LARGE SCALE GENOMIC DNA]</scope>
    <source>
        <strain evidence="7 8">MCCC 1K03283</strain>
    </source>
</reference>
<organism evidence="7 8">
    <name type="scientific">Thalassotalea litorea</name>
    <dbReference type="NCBI Taxonomy" id="2020715"/>
    <lineage>
        <taxon>Bacteria</taxon>
        <taxon>Pseudomonadati</taxon>
        <taxon>Pseudomonadota</taxon>
        <taxon>Gammaproteobacteria</taxon>
        <taxon>Alteromonadales</taxon>
        <taxon>Colwelliaceae</taxon>
        <taxon>Thalassotalea</taxon>
    </lineage>
</organism>
<comment type="caution">
    <text evidence="7">The sequence shown here is derived from an EMBL/GenBank/DDBJ whole genome shotgun (WGS) entry which is preliminary data.</text>
</comment>
<comment type="catalytic activity">
    <reaction evidence="5">
        <text>3'-dephospho-CoA + ATP = ADP + CoA + H(+)</text>
        <dbReference type="Rhea" id="RHEA:18245"/>
        <dbReference type="ChEBI" id="CHEBI:15378"/>
        <dbReference type="ChEBI" id="CHEBI:30616"/>
        <dbReference type="ChEBI" id="CHEBI:57287"/>
        <dbReference type="ChEBI" id="CHEBI:57328"/>
        <dbReference type="ChEBI" id="CHEBI:456216"/>
        <dbReference type="EC" id="2.7.1.24"/>
    </reaction>
</comment>
<dbReference type="PRINTS" id="PR00988">
    <property type="entry name" value="URIDINKINASE"/>
</dbReference>
<sequence length="201" mass="22497">MSNLIIGLTGGIGSGKTTVANLFSRYDIDIVDADIVARQVVEKGSEALTQIKKHFGDDYLLADGQLNRAKLRKKVFKEPQAKAWLNALLHPLIRTEISVQCQNAKSPYCLLVAPLLIENGLYQSVDKVLVVDISEDEQLQRTMARDNNDKTQIKAIMASQLSRAERLNHADYVIANNTGEQDLLLNKVENLHREFIKLISQ</sequence>
<dbReference type="InterPro" id="IPR027417">
    <property type="entry name" value="P-loop_NTPase"/>
</dbReference>
<comment type="subcellular location">
    <subcellularLocation>
        <location evidence="5">Cytoplasm</location>
    </subcellularLocation>
</comment>
<dbReference type="EMBL" id="VCBC01000004">
    <property type="protein sequence ID" value="TLU66740.1"/>
    <property type="molecule type" value="Genomic_DNA"/>
</dbReference>
<keyword evidence="2 5" id="KW-0547">Nucleotide-binding</keyword>
<keyword evidence="8" id="KW-1185">Reference proteome</keyword>
<dbReference type="PANTHER" id="PTHR10695:SF46">
    <property type="entry name" value="BIFUNCTIONAL COENZYME A SYNTHASE-RELATED"/>
    <property type="match status" value="1"/>
</dbReference>
<evidence type="ECO:0000256" key="3">
    <source>
        <dbReference type="ARBA" id="ARBA00022840"/>
    </source>
</evidence>